<name>V9IJ07_APICE</name>
<dbReference type="InterPro" id="IPR002557">
    <property type="entry name" value="Chitin-bd_dom"/>
</dbReference>
<dbReference type="Pfam" id="PF01607">
    <property type="entry name" value="CBM_14"/>
    <property type="match status" value="1"/>
</dbReference>
<proteinExistence type="evidence at transcript level"/>
<dbReference type="Gene3D" id="2.170.140.10">
    <property type="entry name" value="Chitin binding domain"/>
    <property type="match status" value="1"/>
</dbReference>
<organism evidence="2">
    <name type="scientific">Apis cerana</name>
    <name type="common">Indian honeybee</name>
    <dbReference type="NCBI Taxonomy" id="7461"/>
    <lineage>
        <taxon>Eukaryota</taxon>
        <taxon>Metazoa</taxon>
        <taxon>Ecdysozoa</taxon>
        <taxon>Arthropoda</taxon>
        <taxon>Hexapoda</taxon>
        <taxon>Insecta</taxon>
        <taxon>Pterygota</taxon>
        <taxon>Neoptera</taxon>
        <taxon>Endopterygota</taxon>
        <taxon>Hymenoptera</taxon>
        <taxon>Apocrita</taxon>
        <taxon>Aculeata</taxon>
        <taxon>Apoidea</taxon>
        <taxon>Anthophila</taxon>
        <taxon>Apidae</taxon>
        <taxon>Apis</taxon>
    </lineage>
</organism>
<evidence type="ECO:0000259" key="1">
    <source>
        <dbReference type="PROSITE" id="PS50940"/>
    </source>
</evidence>
<reference evidence="2" key="1">
    <citation type="submission" date="2011-11" db="EMBL/GenBank/DDBJ databases">
        <title>Decoding the brain transcriptome of the Eastern honeybee (Apis cerana) based on pyrosequencing.</title>
        <authorList>
            <person name="Sun L."/>
            <person name="Zheng H."/>
            <person name="Wang Y."/>
            <person name="Xie X."/>
            <person name="Zhu Y."/>
            <person name="Gu W."/>
            <person name="Wang S."/>
        </authorList>
    </citation>
    <scope>NUCLEOTIDE SEQUENCE</scope>
    <source>
        <tissue evidence="2">Brain</tissue>
    </source>
</reference>
<dbReference type="InterPro" id="IPR036508">
    <property type="entry name" value="Chitin-bd_dom_sf"/>
</dbReference>
<dbReference type="GO" id="GO:0008061">
    <property type="term" value="F:chitin binding"/>
    <property type="evidence" value="ECO:0007669"/>
    <property type="project" value="InterPro"/>
</dbReference>
<evidence type="ECO:0000313" key="2">
    <source>
        <dbReference type="EMBL" id="AEY60481.1"/>
    </source>
</evidence>
<dbReference type="AlphaFoldDB" id="V9IJ07"/>
<dbReference type="EMBL" id="JR047681">
    <property type="protein sequence ID" value="AEY60481.1"/>
    <property type="molecule type" value="mRNA"/>
</dbReference>
<accession>V9IJ07</accession>
<gene>
    <name evidence="2" type="ORF">ACCB08902</name>
</gene>
<dbReference type="SUPFAM" id="SSF57625">
    <property type="entry name" value="Invertebrate chitin-binding proteins"/>
    <property type="match status" value="1"/>
</dbReference>
<feature type="domain" description="Chitin-binding type-2" evidence="1">
    <location>
        <begin position="1"/>
        <end position="27"/>
    </location>
</feature>
<dbReference type="PROSITE" id="PS50940">
    <property type="entry name" value="CHIT_BIND_II"/>
    <property type="match status" value="1"/>
</dbReference>
<protein>
    <recommendedName>
        <fullName evidence="1">Chitin-binding type-2 domain-containing protein</fullName>
    </recommendedName>
</protein>
<dbReference type="GO" id="GO:0005576">
    <property type="term" value="C:extracellular region"/>
    <property type="evidence" value="ECO:0007669"/>
    <property type="project" value="InterPro"/>
</dbReference>
<sequence length="106" mass="12143">MDCGPGTVFNPAIMVCDWPRNVKGCEDALKSEEETTKPLVPPDYEDHDGRLRYEKPQARKLLVPMITQDCYRIQKHVKSSFNARMVEHFIMDCGPGTAFNPYHLCL</sequence>